<dbReference type="EMBL" id="DTGG01000009">
    <property type="protein sequence ID" value="HFZ08536.1"/>
    <property type="molecule type" value="Genomic_DNA"/>
</dbReference>
<reference evidence="2" key="1">
    <citation type="journal article" date="2020" name="mSystems">
        <title>Genome- and Community-Level Interaction Insights into Carbon Utilization and Element Cycling Functions of Hydrothermarchaeota in Hydrothermal Sediment.</title>
        <authorList>
            <person name="Zhou Z."/>
            <person name="Liu Y."/>
            <person name="Xu W."/>
            <person name="Pan J."/>
            <person name="Luo Z.H."/>
            <person name="Li M."/>
        </authorList>
    </citation>
    <scope>NUCLEOTIDE SEQUENCE [LARGE SCALE GENOMIC DNA]</scope>
    <source>
        <strain evidence="2">SpSt-757</strain>
    </source>
</reference>
<keyword evidence="1" id="KW-0812">Transmembrane</keyword>
<dbReference type="AlphaFoldDB" id="A0A7V3J8Y6"/>
<gene>
    <name evidence="2" type="ORF">ENV41_00180</name>
</gene>
<feature type="transmembrane region" description="Helical" evidence="1">
    <location>
        <begin position="179"/>
        <end position="196"/>
    </location>
</feature>
<evidence type="ECO:0000313" key="2">
    <source>
        <dbReference type="EMBL" id="HFZ08536.1"/>
    </source>
</evidence>
<evidence type="ECO:0000256" key="1">
    <source>
        <dbReference type="SAM" id="Phobius"/>
    </source>
</evidence>
<keyword evidence="1" id="KW-1133">Transmembrane helix</keyword>
<protein>
    <submittedName>
        <fullName evidence="2">Uncharacterized protein</fullName>
    </submittedName>
</protein>
<accession>A0A7V3J8Y6</accession>
<feature type="transmembrane region" description="Helical" evidence="1">
    <location>
        <begin position="99"/>
        <end position="116"/>
    </location>
</feature>
<feature type="transmembrane region" description="Helical" evidence="1">
    <location>
        <begin position="202"/>
        <end position="220"/>
    </location>
</feature>
<feature type="transmembrane region" description="Helical" evidence="1">
    <location>
        <begin position="128"/>
        <end position="148"/>
    </location>
</feature>
<feature type="transmembrane region" description="Helical" evidence="1">
    <location>
        <begin position="154"/>
        <end position="174"/>
    </location>
</feature>
<feature type="transmembrane region" description="Helical" evidence="1">
    <location>
        <begin position="76"/>
        <end position="93"/>
    </location>
</feature>
<sequence length="229" mass="26453">MKEKEIKEALSALEEIKAVLKKETELGLRSAKAEFLVWGLYQASSSLLSYFTGDYRYIYFLLPFFFLLDAFKWTKWTAFVYWISAFAVYLFLLSSKFTYLSFGLIWFITILGVFFNTSKATKNTRFTFMPALWGYILLFNVLLTFAGIKSNSLGLLYLLWPGIIAFSLGLWGLFSEKSLFLFSLVSNIAGVIAFMLLNEREIPLTLLVYGICYVGFYIYLELRIKSSKL</sequence>
<comment type="caution">
    <text evidence="2">The sequence shown here is derived from an EMBL/GenBank/DDBJ whole genome shotgun (WGS) entry which is preliminary data.</text>
</comment>
<proteinExistence type="predicted"/>
<name>A0A7V3J8Y6_UNCC3</name>
<keyword evidence="1" id="KW-0472">Membrane</keyword>
<organism evidence="2">
    <name type="scientific">candidate division CPR3 bacterium</name>
    <dbReference type="NCBI Taxonomy" id="2268181"/>
    <lineage>
        <taxon>Bacteria</taxon>
        <taxon>Bacteria division CPR3</taxon>
    </lineage>
</organism>